<evidence type="ECO:0000313" key="1">
    <source>
        <dbReference type="EMBL" id="ETN99135.1"/>
    </source>
</evidence>
<sequence length="107" mass="12772">METQSFENIVMHSLTFSERKIICWLIAGKVGFNDYLYNIQRSDSPDCIWCEEEAVEHFLIECLRYIESRRSWWTNVQELLPDINVLSMSMIQFIIGDRSWKPDFSVK</sequence>
<dbReference type="Proteomes" id="UP000023152">
    <property type="component" value="Unassembled WGS sequence"/>
</dbReference>
<evidence type="ECO:0008006" key="3">
    <source>
        <dbReference type="Google" id="ProtNLM"/>
    </source>
</evidence>
<protein>
    <recommendedName>
        <fullName evidence="3">Reverse transcriptase zinc-binding domain-containing protein</fullName>
    </recommendedName>
</protein>
<accession>X6LCN7</accession>
<gene>
    <name evidence="1" type="ORF">RFI_38348</name>
</gene>
<keyword evidence="2" id="KW-1185">Reference proteome</keyword>
<organism evidence="1 2">
    <name type="scientific">Reticulomyxa filosa</name>
    <dbReference type="NCBI Taxonomy" id="46433"/>
    <lineage>
        <taxon>Eukaryota</taxon>
        <taxon>Sar</taxon>
        <taxon>Rhizaria</taxon>
        <taxon>Retaria</taxon>
        <taxon>Foraminifera</taxon>
        <taxon>Monothalamids</taxon>
        <taxon>Reticulomyxidae</taxon>
        <taxon>Reticulomyxa</taxon>
    </lineage>
</organism>
<dbReference type="OrthoDB" id="3044497at2759"/>
<comment type="caution">
    <text evidence="1">The sequence shown here is derived from an EMBL/GenBank/DDBJ whole genome shotgun (WGS) entry which is preliminary data.</text>
</comment>
<proteinExistence type="predicted"/>
<feature type="non-terminal residue" evidence="1">
    <location>
        <position position="107"/>
    </location>
</feature>
<evidence type="ECO:0000313" key="2">
    <source>
        <dbReference type="Proteomes" id="UP000023152"/>
    </source>
</evidence>
<dbReference type="AlphaFoldDB" id="X6LCN7"/>
<dbReference type="EMBL" id="ASPP01044808">
    <property type="protein sequence ID" value="ETN99135.1"/>
    <property type="molecule type" value="Genomic_DNA"/>
</dbReference>
<reference evidence="1 2" key="1">
    <citation type="journal article" date="2013" name="Curr. Biol.">
        <title>The Genome of the Foraminiferan Reticulomyxa filosa.</title>
        <authorList>
            <person name="Glockner G."/>
            <person name="Hulsmann N."/>
            <person name="Schleicher M."/>
            <person name="Noegel A.A."/>
            <person name="Eichinger L."/>
            <person name="Gallinger C."/>
            <person name="Pawlowski J."/>
            <person name="Sierra R."/>
            <person name="Euteneuer U."/>
            <person name="Pillet L."/>
            <person name="Moustafa A."/>
            <person name="Platzer M."/>
            <person name="Groth M."/>
            <person name="Szafranski K."/>
            <person name="Schliwa M."/>
        </authorList>
    </citation>
    <scope>NUCLEOTIDE SEQUENCE [LARGE SCALE GENOMIC DNA]</scope>
</reference>
<name>X6LCN7_RETFI</name>